<accession>A0A0F9FX21</accession>
<keyword evidence="1" id="KW-0472">Membrane</keyword>
<sequence>MSFIKLIFKSLSFYWRTNLSVLLAGVVTVAVLCGALLVGDSVRYSLRAAAEARLGRTEFALTVSTGFFRSALADDLAKELRATVAPVLHIRGLISNSDGSRRANRVQVLGVDERFYQLGQTENMFASQFGEGIVLKNYQWENRWGEQPWAKIVRNEFKEENKRA</sequence>
<feature type="non-terminal residue" evidence="2">
    <location>
        <position position="164"/>
    </location>
</feature>
<keyword evidence="1" id="KW-1133">Transmembrane helix</keyword>
<evidence type="ECO:0008006" key="3">
    <source>
        <dbReference type="Google" id="ProtNLM"/>
    </source>
</evidence>
<dbReference type="AlphaFoldDB" id="A0A0F9FX21"/>
<dbReference type="EMBL" id="LAZR01028666">
    <property type="protein sequence ID" value="KKL61905.1"/>
    <property type="molecule type" value="Genomic_DNA"/>
</dbReference>
<proteinExistence type="predicted"/>
<gene>
    <name evidence="2" type="ORF">LCGC14_2190600</name>
</gene>
<evidence type="ECO:0000256" key="1">
    <source>
        <dbReference type="SAM" id="Phobius"/>
    </source>
</evidence>
<feature type="transmembrane region" description="Helical" evidence="1">
    <location>
        <begin position="20"/>
        <end position="38"/>
    </location>
</feature>
<protein>
    <recommendedName>
        <fullName evidence="3">MacB-like periplasmic core domain-containing protein</fullName>
    </recommendedName>
</protein>
<comment type="caution">
    <text evidence="2">The sequence shown here is derived from an EMBL/GenBank/DDBJ whole genome shotgun (WGS) entry which is preliminary data.</text>
</comment>
<reference evidence="2" key="1">
    <citation type="journal article" date="2015" name="Nature">
        <title>Complex archaea that bridge the gap between prokaryotes and eukaryotes.</title>
        <authorList>
            <person name="Spang A."/>
            <person name="Saw J.H."/>
            <person name="Jorgensen S.L."/>
            <person name="Zaremba-Niedzwiedzka K."/>
            <person name="Martijn J."/>
            <person name="Lind A.E."/>
            <person name="van Eijk R."/>
            <person name="Schleper C."/>
            <person name="Guy L."/>
            <person name="Ettema T.J."/>
        </authorList>
    </citation>
    <scope>NUCLEOTIDE SEQUENCE</scope>
</reference>
<evidence type="ECO:0000313" key="2">
    <source>
        <dbReference type="EMBL" id="KKL61905.1"/>
    </source>
</evidence>
<keyword evidence="1" id="KW-0812">Transmembrane</keyword>
<organism evidence="2">
    <name type="scientific">marine sediment metagenome</name>
    <dbReference type="NCBI Taxonomy" id="412755"/>
    <lineage>
        <taxon>unclassified sequences</taxon>
        <taxon>metagenomes</taxon>
        <taxon>ecological metagenomes</taxon>
    </lineage>
</organism>
<name>A0A0F9FX21_9ZZZZ</name>